<sequence>MISMYGKIFIIVLLFLNFNFLFSQDTIPAPQSPDSTQVDSMRVDSMRIDTIVIRTLQDKIKYIPRGADLTNPVVSFKRTKPLEEKYRRFRIPSFWEKENKLGFNFSEVAFVNWNAGGNNSISGLASAKFVRNYKFRYVQLNNNLDIRYGLNAQEGFKLRKSDDALRFSSTFAFRRDTISNWYYSASAEFRTQFSNGYKYPDRDKPISRFMAPGYALLGAGTSYIPEGKKFNLRLAPLTFKSTFVLDQTLANNGAFGVQRALIDTDGNIIKEGENVYLEFGFLVSNTWETMVYENVKLNHRLQLYSDYVKNFGNIDIDWEVNVDLTVNKYVKASIGTHVLYDHDIIFDEVKAADGTITTPGKRKVQFKQLLGVGLTYDF</sequence>
<evidence type="ECO:0008006" key="3">
    <source>
        <dbReference type="Google" id="ProtNLM"/>
    </source>
</evidence>
<dbReference type="Pfam" id="PF11276">
    <property type="entry name" value="DUF3078"/>
    <property type="match status" value="1"/>
</dbReference>
<keyword evidence="2" id="KW-1185">Reference proteome</keyword>
<evidence type="ECO:0000313" key="1">
    <source>
        <dbReference type="EMBL" id="TQO38730.1"/>
    </source>
</evidence>
<protein>
    <recommendedName>
        <fullName evidence="3">DUF3078 domain-containing protein</fullName>
    </recommendedName>
</protein>
<dbReference type="InterPro" id="IPR021428">
    <property type="entry name" value="DUF3078"/>
</dbReference>
<comment type="caution">
    <text evidence="1">The sequence shown here is derived from an EMBL/GenBank/DDBJ whole genome shotgun (WGS) entry which is preliminary data.</text>
</comment>
<gene>
    <name evidence="1" type="ORF">GQ41_3392</name>
</gene>
<reference evidence="1 2" key="1">
    <citation type="submission" date="2019-06" db="EMBL/GenBank/DDBJ databases">
        <title>A large-scale integrated study on North Sea by COGITO (Coastal Microbe Genomic &amp; Taxonomic Observatory).</title>
        <authorList>
            <person name="Teeling H."/>
        </authorList>
    </citation>
    <scope>NUCLEOTIDE SEQUENCE [LARGE SCALE GENOMIC DNA]</scope>
    <source>
        <strain evidence="1 2">MAR_2009_79</strain>
    </source>
</reference>
<evidence type="ECO:0000313" key="2">
    <source>
        <dbReference type="Proteomes" id="UP000315363"/>
    </source>
</evidence>
<accession>A0ABY3AE73</accession>
<name>A0ABY3AE73_9FLAO</name>
<dbReference type="EMBL" id="VHIF01000001">
    <property type="protein sequence ID" value="TQO38730.1"/>
    <property type="molecule type" value="Genomic_DNA"/>
</dbReference>
<organism evidence="1 2">
    <name type="scientific">Arenibacter algicola</name>
    <dbReference type="NCBI Taxonomy" id="616991"/>
    <lineage>
        <taxon>Bacteria</taxon>
        <taxon>Pseudomonadati</taxon>
        <taxon>Bacteroidota</taxon>
        <taxon>Flavobacteriia</taxon>
        <taxon>Flavobacteriales</taxon>
        <taxon>Flavobacteriaceae</taxon>
        <taxon>Arenibacter</taxon>
    </lineage>
</organism>
<proteinExistence type="predicted"/>
<dbReference type="Proteomes" id="UP000315363">
    <property type="component" value="Unassembled WGS sequence"/>
</dbReference>